<comment type="caution">
    <text evidence="8">The sequence shown here is derived from an EMBL/GenBank/DDBJ whole genome shotgun (WGS) entry which is preliminary data.</text>
</comment>
<dbReference type="PROSITE" id="PS51837">
    <property type="entry name" value="LITAF"/>
    <property type="match status" value="1"/>
</dbReference>
<dbReference type="PANTHER" id="PTHR23292:SF14">
    <property type="entry name" value="FI16615P1-RELATED"/>
    <property type="match status" value="1"/>
</dbReference>
<dbReference type="SMART" id="SM00714">
    <property type="entry name" value="LITAF"/>
    <property type="match status" value="1"/>
</dbReference>
<dbReference type="AlphaFoldDB" id="A0A9W9XM25"/>
<gene>
    <name evidence="8" type="ORF">N7539_000578</name>
</gene>
<comment type="subcellular location">
    <subcellularLocation>
        <location evidence="1">Membrane</location>
        <topology evidence="1">Peripheral membrane protein</topology>
    </subcellularLocation>
</comment>
<feature type="region of interest" description="Disordered" evidence="6">
    <location>
        <begin position="1"/>
        <end position="69"/>
    </location>
</feature>
<reference evidence="8" key="2">
    <citation type="journal article" date="2023" name="IMA Fungus">
        <title>Comparative genomic study of the Penicillium genus elucidates a diverse pangenome and 15 lateral gene transfer events.</title>
        <authorList>
            <person name="Petersen C."/>
            <person name="Sorensen T."/>
            <person name="Nielsen M.R."/>
            <person name="Sondergaard T.E."/>
            <person name="Sorensen J.L."/>
            <person name="Fitzpatrick D.A."/>
            <person name="Frisvad J.C."/>
            <person name="Nielsen K.L."/>
        </authorList>
    </citation>
    <scope>NUCLEOTIDE SEQUENCE</scope>
    <source>
        <strain evidence="8">IBT 30728</strain>
    </source>
</reference>
<comment type="similarity">
    <text evidence="2">Belongs to the CDIP1/LITAF family.</text>
</comment>
<feature type="domain" description="LITAF" evidence="7">
    <location>
        <begin position="100"/>
        <end position="183"/>
    </location>
</feature>
<dbReference type="InterPro" id="IPR006629">
    <property type="entry name" value="LITAF"/>
</dbReference>
<reference evidence="8" key="1">
    <citation type="submission" date="2022-12" db="EMBL/GenBank/DDBJ databases">
        <authorList>
            <person name="Petersen C."/>
        </authorList>
    </citation>
    <scope>NUCLEOTIDE SEQUENCE</scope>
    <source>
        <strain evidence="8">IBT 30728</strain>
    </source>
</reference>
<evidence type="ECO:0000256" key="2">
    <source>
        <dbReference type="ARBA" id="ARBA00005975"/>
    </source>
</evidence>
<evidence type="ECO:0000256" key="6">
    <source>
        <dbReference type="SAM" id="MobiDB-lite"/>
    </source>
</evidence>
<evidence type="ECO:0000256" key="5">
    <source>
        <dbReference type="ARBA" id="ARBA00023136"/>
    </source>
</evidence>
<dbReference type="RefSeq" id="XP_056794475.1">
    <property type="nucleotide sequence ID" value="XM_056930182.1"/>
</dbReference>
<protein>
    <recommendedName>
        <fullName evidence="7">LITAF domain-containing protein</fullName>
    </recommendedName>
</protein>
<name>A0A9W9XM25_9EURO</name>
<evidence type="ECO:0000313" key="9">
    <source>
        <dbReference type="Proteomes" id="UP001148312"/>
    </source>
</evidence>
<proteinExistence type="inferred from homology"/>
<feature type="compositionally biased region" description="Low complexity" evidence="6">
    <location>
        <begin position="7"/>
        <end position="22"/>
    </location>
</feature>
<keyword evidence="3" id="KW-0479">Metal-binding</keyword>
<dbReference type="InterPro" id="IPR037519">
    <property type="entry name" value="LITAF_fam"/>
</dbReference>
<accession>A0A9W9XM25</accession>
<keyword evidence="5" id="KW-0472">Membrane</keyword>
<evidence type="ECO:0000313" key="8">
    <source>
        <dbReference type="EMBL" id="KAJ5495462.1"/>
    </source>
</evidence>
<dbReference type="EMBL" id="JAPWDQ010000001">
    <property type="protein sequence ID" value="KAJ5495462.1"/>
    <property type="molecule type" value="Genomic_DNA"/>
</dbReference>
<dbReference type="GO" id="GO:0008270">
    <property type="term" value="F:zinc ion binding"/>
    <property type="evidence" value="ECO:0007669"/>
    <property type="project" value="TreeGrafter"/>
</dbReference>
<evidence type="ECO:0000256" key="1">
    <source>
        <dbReference type="ARBA" id="ARBA00004170"/>
    </source>
</evidence>
<dbReference type="GO" id="GO:0016020">
    <property type="term" value="C:membrane"/>
    <property type="evidence" value="ECO:0007669"/>
    <property type="project" value="UniProtKB-SubCell"/>
</dbReference>
<dbReference type="PANTHER" id="PTHR23292">
    <property type="entry name" value="LIPOPOLYSACCHARIDE-INDUCED TUMOR NECROSIS FACTOR-ALPHA FACTOR"/>
    <property type="match status" value="1"/>
</dbReference>
<keyword evidence="4" id="KW-0862">Zinc</keyword>
<organism evidence="8 9">
    <name type="scientific">Penicillium diatomitis</name>
    <dbReference type="NCBI Taxonomy" id="2819901"/>
    <lineage>
        <taxon>Eukaryota</taxon>
        <taxon>Fungi</taxon>
        <taxon>Dikarya</taxon>
        <taxon>Ascomycota</taxon>
        <taxon>Pezizomycotina</taxon>
        <taxon>Eurotiomycetes</taxon>
        <taxon>Eurotiomycetidae</taxon>
        <taxon>Eurotiales</taxon>
        <taxon>Aspergillaceae</taxon>
        <taxon>Penicillium</taxon>
    </lineage>
</organism>
<evidence type="ECO:0000256" key="4">
    <source>
        <dbReference type="ARBA" id="ARBA00022833"/>
    </source>
</evidence>
<sequence>MEPNKETAATNTTATAERPAATSVIASATPAVANDTTTAQETPAAGTRDVISADAPPPSYEQHRDTTTGAENTAPLEKTAWQAAQAATAQPASQPGQAVAPAVQSINIINAGEEPCVVDCPFCHQQTTTRTEKESTSDTSMAAICCCLFGGIICAFLPYCMQMCHDTHHFCTKCGQRIAVRSHDGGVEVVTPAPPRPVDVAPPQIQAPQAVALSEKQ</sequence>
<dbReference type="GeneID" id="81620431"/>
<dbReference type="Pfam" id="PF10601">
    <property type="entry name" value="zf-LITAF-like"/>
    <property type="match status" value="1"/>
</dbReference>
<evidence type="ECO:0000256" key="3">
    <source>
        <dbReference type="ARBA" id="ARBA00022723"/>
    </source>
</evidence>
<dbReference type="Proteomes" id="UP001148312">
    <property type="component" value="Unassembled WGS sequence"/>
</dbReference>
<keyword evidence="9" id="KW-1185">Reference proteome</keyword>
<evidence type="ECO:0000259" key="7">
    <source>
        <dbReference type="PROSITE" id="PS51837"/>
    </source>
</evidence>